<feature type="transmembrane region" description="Helical" evidence="1">
    <location>
        <begin position="289"/>
        <end position="312"/>
    </location>
</feature>
<feature type="transmembrane region" description="Helical" evidence="1">
    <location>
        <begin position="115"/>
        <end position="133"/>
    </location>
</feature>
<accession>A0A4V2DWB0</accession>
<feature type="transmembrane region" description="Helical" evidence="1">
    <location>
        <begin position="58"/>
        <end position="76"/>
    </location>
</feature>
<feature type="transmembrane region" description="Helical" evidence="1">
    <location>
        <begin position="266"/>
        <end position="283"/>
    </location>
</feature>
<feature type="transmembrane region" description="Helical" evidence="1">
    <location>
        <begin position="324"/>
        <end position="343"/>
    </location>
</feature>
<feature type="transmembrane region" description="Helical" evidence="1">
    <location>
        <begin position="369"/>
        <end position="389"/>
    </location>
</feature>
<protein>
    <submittedName>
        <fullName evidence="2">Uncharacterized protein</fullName>
    </submittedName>
</protein>
<feature type="transmembrane region" description="Helical" evidence="1">
    <location>
        <begin position="88"/>
        <end position="110"/>
    </location>
</feature>
<keyword evidence="1" id="KW-1133">Transmembrane helix</keyword>
<dbReference type="InterPro" id="IPR049576">
    <property type="entry name" value="HDC-like"/>
</dbReference>
<evidence type="ECO:0000313" key="3">
    <source>
        <dbReference type="Proteomes" id="UP000293854"/>
    </source>
</evidence>
<name>A0A4V2DWB0_9STAP</name>
<dbReference type="AlphaFoldDB" id="A0A4V2DWB0"/>
<keyword evidence="1" id="KW-0472">Membrane</keyword>
<sequence length="392" mass="43100">MELILYFLIVMIFLFLGEWISSLSKAYIPSVFVTAVLFVIGFWTILPKDIVTKANFGPNFAAICIPLLLVHLGTMMDLQQLLSQWKAVVVALAGTLGTMVLTLTIGTFIFDWHTVVAAVPPLTGGIVSVALMSDGLKTAGLTTLVAIPIAMFITHSVIGYPLTSFMLKKEGERLLKHPDIKNDDNSNYEYNPQVVEQKKKRKPIINEKYQTAAFLLAKTGAVALLAILIAKFTNDIINSNVIALILGVIFHQLGFLEKQILVKAKVFNWLMYGLLAYVFSQLSSTTPKVLSGILIQIIVLIILGIIGMYITSSILAKPFKMSRPMAFATSLTALFGFPADYIVTNEVVSNLTSNEKERNYLLDNMLPKMLVGGFATVSVASIIITTLFIKLL</sequence>
<reference evidence="2 3" key="1">
    <citation type="submission" date="2018-11" db="EMBL/GenBank/DDBJ databases">
        <title>Genomic profiling of Staphylococcus species from a Poultry farm system in KwaZulu-Natal, South Africa.</title>
        <authorList>
            <person name="Amoako D.G."/>
            <person name="Somboro A.M."/>
            <person name="Abia A.L.K."/>
            <person name="Bester L.A."/>
            <person name="Essack S.Y."/>
        </authorList>
    </citation>
    <scope>NUCLEOTIDE SEQUENCE [LARGE SCALE GENOMIC DNA]</scope>
    <source>
        <strain evidence="2 3">SA11</strain>
    </source>
</reference>
<feature type="transmembrane region" description="Helical" evidence="1">
    <location>
        <begin position="209"/>
        <end position="230"/>
    </location>
</feature>
<proteinExistence type="predicted"/>
<keyword evidence="1" id="KW-0812">Transmembrane</keyword>
<evidence type="ECO:0000256" key="1">
    <source>
        <dbReference type="SAM" id="Phobius"/>
    </source>
</evidence>
<feature type="transmembrane region" description="Helical" evidence="1">
    <location>
        <begin position="236"/>
        <end position="254"/>
    </location>
</feature>
<feature type="transmembrane region" description="Helical" evidence="1">
    <location>
        <begin position="5"/>
        <end position="21"/>
    </location>
</feature>
<dbReference type="CDD" id="cd21416">
    <property type="entry name" value="HDC_protein"/>
    <property type="match status" value="1"/>
</dbReference>
<gene>
    <name evidence="2" type="ORF">EIG99_10145</name>
</gene>
<feature type="transmembrane region" description="Helical" evidence="1">
    <location>
        <begin position="145"/>
        <end position="167"/>
    </location>
</feature>
<comment type="caution">
    <text evidence="2">The sequence shown here is derived from an EMBL/GenBank/DDBJ whole genome shotgun (WGS) entry which is preliminary data.</text>
</comment>
<evidence type="ECO:0000313" key="2">
    <source>
        <dbReference type="EMBL" id="RZI00902.1"/>
    </source>
</evidence>
<dbReference type="EMBL" id="RQTE01000214">
    <property type="protein sequence ID" value="RZI00902.1"/>
    <property type="molecule type" value="Genomic_DNA"/>
</dbReference>
<organism evidence="2 3">
    <name type="scientific">Staphylococcus condimenti</name>
    <dbReference type="NCBI Taxonomy" id="70255"/>
    <lineage>
        <taxon>Bacteria</taxon>
        <taxon>Bacillati</taxon>
        <taxon>Bacillota</taxon>
        <taxon>Bacilli</taxon>
        <taxon>Bacillales</taxon>
        <taxon>Staphylococcaceae</taxon>
        <taxon>Staphylococcus</taxon>
    </lineage>
</organism>
<dbReference type="RefSeq" id="WP_130135675.1">
    <property type="nucleotide sequence ID" value="NZ_RQTE01000214.1"/>
</dbReference>
<dbReference type="Proteomes" id="UP000293854">
    <property type="component" value="Unassembled WGS sequence"/>
</dbReference>
<feature type="transmembrane region" description="Helical" evidence="1">
    <location>
        <begin position="27"/>
        <end position="46"/>
    </location>
</feature>